<dbReference type="EMBL" id="CABVGZ010000006">
    <property type="protein sequence ID" value="VVM53055.1"/>
    <property type="molecule type" value="Genomic_DNA"/>
</dbReference>
<dbReference type="RefSeq" id="WP_150774166.1">
    <property type="nucleotide sequence ID" value="NZ_CABVGZ010000006.1"/>
</dbReference>
<dbReference type="InterPro" id="IPR029083">
    <property type="entry name" value="Imm32"/>
</dbReference>
<dbReference type="Proteomes" id="UP000326241">
    <property type="component" value="Unassembled WGS sequence"/>
</dbReference>
<organism evidence="1 2">
    <name type="scientific">Pseudomonas fluorescens</name>
    <dbReference type="NCBI Taxonomy" id="294"/>
    <lineage>
        <taxon>Bacteria</taxon>
        <taxon>Pseudomonadati</taxon>
        <taxon>Pseudomonadota</taxon>
        <taxon>Gammaproteobacteria</taxon>
        <taxon>Pseudomonadales</taxon>
        <taxon>Pseudomonadaceae</taxon>
        <taxon>Pseudomonas</taxon>
    </lineage>
</organism>
<dbReference type="Pfam" id="PF15566">
    <property type="entry name" value="Imm32"/>
    <property type="match status" value="1"/>
</dbReference>
<accession>A0A5E6QLD7</accession>
<evidence type="ECO:0000313" key="1">
    <source>
        <dbReference type="EMBL" id="VVM53055.1"/>
    </source>
</evidence>
<name>A0A5E6QLD7_PSEFL</name>
<protein>
    <submittedName>
        <fullName evidence="1">Uncharacterized protein</fullName>
    </submittedName>
</protein>
<dbReference type="AlphaFoldDB" id="A0A5E6QLD7"/>
<evidence type="ECO:0000313" key="2">
    <source>
        <dbReference type="Proteomes" id="UP000326241"/>
    </source>
</evidence>
<proteinExistence type="predicted"/>
<reference evidence="1 2" key="1">
    <citation type="submission" date="2019-09" db="EMBL/GenBank/DDBJ databases">
        <authorList>
            <person name="Chandra G."/>
            <person name="Truman W A."/>
        </authorList>
    </citation>
    <scope>NUCLEOTIDE SEQUENCE [LARGE SCALE GENOMIC DNA]</scope>
    <source>
        <strain evidence="1">PS624</strain>
    </source>
</reference>
<sequence length="83" mass="9170">MSKLNHFSVYGVEEGGLNGVRLESVSIVGDPETIREIGAFLIKAAEEMAENGLEHLHLQDVVEGFDYEKNVDFIALNGFVVDF</sequence>
<gene>
    <name evidence="1" type="ORF">PS624_00886</name>
</gene>